<reference evidence="4" key="1">
    <citation type="submission" date="2016-09" db="EMBL/GenBank/DDBJ databases">
        <title>Draft genome sequence of a novel species of the family Streptococcaceae isolated from flowers.</title>
        <authorList>
            <person name="Chuah L.-O."/>
            <person name="Yap K.-P."/>
            <person name="Thong K.L."/>
            <person name="Liong M.T."/>
            <person name="Ahmad R."/>
            <person name="Rusul G."/>
        </authorList>
    </citation>
    <scope>NUCLEOTIDE SEQUENCE [LARGE SCALE GENOMIC DNA]</scope>
    <source>
        <strain evidence="4">DF1</strain>
    </source>
</reference>
<comment type="similarity">
    <text evidence="1">Belongs to the metallophosphoesterase superfamily. YfcE family.</text>
</comment>
<dbReference type="Gene3D" id="3.60.21.10">
    <property type="match status" value="1"/>
</dbReference>
<dbReference type="Pfam" id="PF12850">
    <property type="entry name" value="Metallophos_2"/>
    <property type="match status" value="1"/>
</dbReference>
<dbReference type="PANTHER" id="PTHR42850:SF2">
    <property type="entry name" value="BLL5683 PROTEIN"/>
    <property type="match status" value="1"/>
</dbReference>
<gene>
    <name evidence="3" type="ORF">BG261_06150</name>
</gene>
<name>A0A1E8GLF3_9LACT</name>
<feature type="domain" description="Calcineurin-like phosphoesterase" evidence="2">
    <location>
        <begin position="4"/>
        <end position="191"/>
    </location>
</feature>
<dbReference type="STRING" id="1859473.BG261_06150"/>
<accession>A0A1E8GLF3</accession>
<organism evidence="3 4">
    <name type="scientific">Floricoccus tropicus</name>
    <dbReference type="NCBI Taxonomy" id="1859473"/>
    <lineage>
        <taxon>Bacteria</taxon>
        <taxon>Bacillati</taxon>
        <taxon>Bacillota</taxon>
        <taxon>Bacilli</taxon>
        <taxon>Lactobacillales</taxon>
        <taxon>Streptococcaceae</taxon>
        <taxon>Floricoccus</taxon>
    </lineage>
</organism>
<dbReference type="InterPro" id="IPR050126">
    <property type="entry name" value="Ap4A_hydrolase"/>
</dbReference>
<dbReference type="InterPro" id="IPR029052">
    <property type="entry name" value="Metallo-depent_PP-like"/>
</dbReference>
<evidence type="ECO:0000259" key="2">
    <source>
        <dbReference type="Pfam" id="PF12850"/>
    </source>
</evidence>
<sequence length="272" mass="31283">MKHKIAILSDVHGNVTALQEVVNDVKKEGCTESWYMGDLIMPGSGTDDLLSLLKEINTTTYVLGNWDSYLFESDEPDRYDDPQYVYFSTLIDYVKQNMNTEGIDFIRSWPMQVIKHVGPLTISLSHNLPDKNYGHDLRPMNNTENFEELFTADDSIDIAIVGHTHRQFMRPTTGGQIVLNPGAVGQPFSDRAKLFSDLRSRYLILEIDETGLADVDFRRVQYDRHAEFELAKTRKLPYIELYAKQMDTGITYTHDRDVLKELNDKHGYSSFE</sequence>
<dbReference type="SUPFAM" id="SSF56300">
    <property type="entry name" value="Metallo-dependent phosphatases"/>
    <property type="match status" value="1"/>
</dbReference>
<dbReference type="RefSeq" id="WP_070792881.1">
    <property type="nucleotide sequence ID" value="NZ_MKIR01000024.1"/>
</dbReference>
<dbReference type="OrthoDB" id="9813918at2"/>
<dbReference type="PANTHER" id="PTHR42850">
    <property type="entry name" value="METALLOPHOSPHOESTERASE"/>
    <property type="match status" value="1"/>
</dbReference>
<keyword evidence="4" id="KW-1185">Reference proteome</keyword>
<evidence type="ECO:0000256" key="1">
    <source>
        <dbReference type="ARBA" id="ARBA00008950"/>
    </source>
</evidence>
<comment type="caution">
    <text evidence="3">The sequence shown here is derived from an EMBL/GenBank/DDBJ whole genome shotgun (WGS) entry which is preliminary data.</text>
</comment>
<dbReference type="Proteomes" id="UP000178622">
    <property type="component" value="Unassembled WGS sequence"/>
</dbReference>
<evidence type="ECO:0000313" key="3">
    <source>
        <dbReference type="EMBL" id="OFI48483.1"/>
    </source>
</evidence>
<dbReference type="AlphaFoldDB" id="A0A1E8GLF3"/>
<dbReference type="GO" id="GO:0016791">
    <property type="term" value="F:phosphatase activity"/>
    <property type="evidence" value="ECO:0007669"/>
    <property type="project" value="TreeGrafter"/>
</dbReference>
<dbReference type="GO" id="GO:0005737">
    <property type="term" value="C:cytoplasm"/>
    <property type="evidence" value="ECO:0007669"/>
    <property type="project" value="TreeGrafter"/>
</dbReference>
<dbReference type="PIRSF" id="PIRSF000883">
    <property type="entry name" value="Pesterase_MJ0912"/>
    <property type="match status" value="1"/>
</dbReference>
<dbReference type="InterPro" id="IPR011152">
    <property type="entry name" value="Pesterase_MJ0912"/>
</dbReference>
<protein>
    <recommendedName>
        <fullName evidence="2">Calcineurin-like phosphoesterase domain-containing protein</fullName>
    </recommendedName>
</protein>
<proteinExistence type="inferred from homology"/>
<evidence type="ECO:0000313" key="4">
    <source>
        <dbReference type="Proteomes" id="UP000178622"/>
    </source>
</evidence>
<dbReference type="InterPro" id="IPR024654">
    <property type="entry name" value="Calcineurin-like_PHP_lpxH"/>
</dbReference>
<dbReference type="EMBL" id="MKIR01000024">
    <property type="protein sequence ID" value="OFI48483.1"/>
    <property type="molecule type" value="Genomic_DNA"/>
</dbReference>